<dbReference type="CDD" id="cd00093">
    <property type="entry name" value="HTH_XRE"/>
    <property type="match status" value="1"/>
</dbReference>
<dbReference type="SUPFAM" id="SSF47413">
    <property type="entry name" value="lambda repressor-like DNA-binding domains"/>
    <property type="match status" value="1"/>
</dbReference>
<organism evidence="3 4">
    <name type="scientific">Paenibacillus thermoaerophilus</name>
    <dbReference type="NCBI Taxonomy" id="1215385"/>
    <lineage>
        <taxon>Bacteria</taxon>
        <taxon>Bacillati</taxon>
        <taxon>Bacillota</taxon>
        <taxon>Bacilli</taxon>
        <taxon>Bacillales</taxon>
        <taxon>Paenibacillaceae</taxon>
        <taxon>Paenibacillus</taxon>
    </lineage>
</organism>
<comment type="caution">
    <text evidence="3">The sequence shown here is derived from an EMBL/GenBank/DDBJ whole genome shotgun (WGS) entry which is preliminary data.</text>
</comment>
<accession>A0ABW2V2B6</accession>
<dbReference type="InterPro" id="IPR010982">
    <property type="entry name" value="Lambda_DNA-bd_dom_sf"/>
</dbReference>
<gene>
    <name evidence="3" type="ORF">ACFQWB_05715</name>
</gene>
<dbReference type="Pfam" id="PF13443">
    <property type="entry name" value="HTH_26"/>
    <property type="match status" value="1"/>
</dbReference>
<dbReference type="InterPro" id="IPR035965">
    <property type="entry name" value="PAS-like_dom_sf"/>
</dbReference>
<sequence>MSVIPNWIHDLPKAAAIVHWDGHRAAFAAVNEPYCRMIGYSEEECLGKNPADLLNGESRRLLINLIRRMQAQRQMYAELTQITATGTEIDTRVDGSLLRSDGSGRLYLILCEDISACKWIERELSAGQARSSGICDPEFRIQRFDTYHQPAIAGARRYIDAPLFDFIAPDDRGKLLRLLDEAIELGCEQEQQLRTARFADLFDVAVKVRVRAFFDGYGRLLRYAFVIRDLQPYEEADDPGIRLKTLMAQRNMSASQLSEATGLSPQTISKLRSGKIRTPQRLTAELIAAELGVSPSRVWSKTRN</sequence>
<feature type="domain" description="HTH cro/C1-type" evidence="2">
    <location>
        <begin position="243"/>
        <end position="298"/>
    </location>
</feature>
<dbReference type="Gene3D" id="3.30.450.20">
    <property type="entry name" value="PAS domain"/>
    <property type="match status" value="1"/>
</dbReference>
<name>A0ABW2V2B6_9BACL</name>
<evidence type="ECO:0000259" key="1">
    <source>
        <dbReference type="PROSITE" id="PS50112"/>
    </source>
</evidence>
<dbReference type="NCBIfam" id="TIGR00229">
    <property type="entry name" value="sensory_box"/>
    <property type="match status" value="1"/>
</dbReference>
<dbReference type="SMART" id="SM00530">
    <property type="entry name" value="HTH_XRE"/>
    <property type="match status" value="1"/>
</dbReference>
<dbReference type="InterPro" id="IPR001387">
    <property type="entry name" value="Cro/C1-type_HTH"/>
</dbReference>
<dbReference type="CDD" id="cd00130">
    <property type="entry name" value="PAS"/>
    <property type="match status" value="1"/>
</dbReference>
<dbReference type="Pfam" id="PF13426">
    <property type="entry name" value="PAS_9"/>
    <property type="match status" value="1"/>
</dbReference>
<dbReference type="SUPFAM" id="SSF55785">
    <property type="entry name" value="PYP-like sensor domain (PAS domain)"/>
    <property type="match status" value="1"/>
</dbReference>
<evidence type="ECO:0000313" key="3">
    <source>
        <dbReference type="EMBL" id="MFC7749441.1"/>
    </source>
</evidence>
<dbReference type="EMBL" id="JBHTGQ010000014">
    <property type="protein sequence ID" value="MFC7749441.1"/>
    <property type="molecule type" value="Genomic_DNA"/>
</dbReference>
<feature type="domain" description="PAS" evidence="1">
    <location>
        <begin position="30"/>
        <end position="73"/>
    </location>
</feature>
<evidence type="ECO:0000313" key="4">
    <source>
        <dbReference type="Proteomes" id="UP001596528"/>
    </source>
</evidence>
<protein>
    <submittedName>
        <fullName evidence="3">PAS domain S-box protein</fullName>
    </submittedName>
</protein>
<dbReference type="Proteomes" id="UP001596528">
    <property type="component" value="Unassembled WGS sequence"/>
</dbReference>
<keyword evidence="4" id="KW-1185">Reference proteome</keyword>
<dbReference type="RefSeq" id="WP_138788485.1">
    <property type="nucleotide sequence ID" value="NZ_JBHTGQ010000014.1"/>
</dbReference>
<dbReference type="PROSITE" id="PS50112">
    <property type="entry name" value="PAS"/>
    <property type="match status" value="1"/>
</dbReference>
<dbReference type="PROSITE" id="PS50943">
    <property type="entry name" value="HTH_CROC1"/>
    <property type="match status" value="1"/>
</dbReference>
<dbReference type="InterPro" id="IPR000014">
    <property type="entry name" value="PAS"/>
</dbReference>
<proteinExistence type="predicted"/>
<reference evidence="4" key="1">
    <citation type="journal article" date="2019" name="Int. J. Syst. Evol. Microbiol.">
        <title>The Global Catalogue of Microorganisms (GCM) 10K type strain sequencing project: providing services to taxonomists for standard genome sequencing and annotation.</title>
        <authorList>
            <consortium name="The Broad Institute Genomics Platform"/>
            <consortium name="The Broad Institute Genome Sequencing Center for Infectious Disease"/>
            <person name="Wu L."/>
            <person name="Ma J."/>
        </authorList>
    </citation>
    <scope>NUCLEOTIDE SEQUENCE [LARGE SCALE GENOMIC DNA]</scope>
    <source>
        <strain evidence="4">JCM 18657</strain>
    </source>
</reference>
<dbReference type="Gene3D" id="1.10.260.40">
    <property type="entry name" value="lambda repressor-like DNA-binding domains"/>
    <property type="match status" value="1"/>
</dbReference>
<evidence type="ECO:0000259" key="2">
    <source>
        <dbReference type="PROSITE" id="PS50943"/>
    </source>
</evidence>